<proteinExistence type="predicted"/>
<evidence type="ECO:0000313" key="13">
    <source>
        <dbReference type="Proteomes" id="UP000032309"/>
    </source>
</evidence>
<dbReference type="CDD" id="cd01949">
    <property type="entry name" value="GGDEF"/>
    <property type="match status" value="1"/>
</dbReference>
<dbReference type="SMART" id="SM00052">
    <property type="entry name" value="EAL"/>
    <property type="match status" value="1"/>
</dbReference>
<dbReference type="InterPro" id="IPR003660">
    <property type="entry name" value="HAMP_dom"/>
</dbReference>
<dbReference type="CDD" id="cd00130">
    <property type="entry name" value="PAS"/>
    <property type="match status" value="2"/>
</dbReference>
<dbReference type="PROSITE" id="PS50112">
    <property type="entry name" value="PAS"/>
    <property type="match status" value="1"/>
</dbReference>
<name>A0ABQ0JZ15_9BACT</name>
<dbReference type="Pfam" id="PF00563">
    <property type="entry name" value="EAL"/>
    <property type="match status" value="1"/>
</dbReference>
<dbReference type="SMART" id="SM00304">
    <property type="entry name" value="HAMP"/>
    <property type="match status" value="1"/>
</dbReference>
<dbReference type="SMART" id="SM00091">
    <property type="entry name" value="PAS"/>
    <property type="match status" value="2"/>
</dbReference>
<dbReference type="SUPFAM" id="SSF55073">
    <property type="entry name" value="Nucleotide cyclase"/>
    <property type="match status" value="1"/>
</dbReference>
<dbReference type="SUPFAM" id="SSF55785">
    <property type="entry name" value="PYP-like sensor domain (PAS domain)"/>
    <property type="match status" value="2"/>
</dbReference>
<dbReference type="SUPFAM" id="SSF55781">
    <property type="entry name" value="GAF domain-like"/>
    <property type="match status" value="1"/>
</dbReference>
<dbReference type="Gene3D" id="6.10.340.10">
    <property type="match status" value="1"/>
</dbReference>
<feature type="transmembrane region" description="Helical" evidence="6">
    <location>
        <begin position="135"/>
        <end position="154"/>
    </location>
</feature>
<evidence type="ECO:0000259" key="7">
    <source>
        <dbReference type="PROSITE" id="PS50112"/>
    </source>
</evidence>
<dbReference type="InterPro" id="IPR043128">
    <property type="entry name" value="Rev_trsase/Diguanyl_cyclase"/>
</dbReference>
<dbReference type="EMBL" id="BAFN01000001">
    <property type="protein sequence ID" value="GAN33930.1"/>
    <property type="molecule type" value="Genomic_DNA"/>
</dbReference>
<dbReference type="Pfam" id="PF13426">
    <property type="entry name" value="PAS_9"/>
    <property type="match status" value="1"/>
</dbReference>
<gene>
    <name evidence="12" type="ORF">BROSI_A2465</name>
</gene>
<dbReference type="Pfam" id="PF01590">
    <property type="entry name" value="GAF"/>
    <property type="match status" value="1"/>
</dbReference>
<evidence type="ECO:0000259" key="10">
    <source>
        <dbReference type="PROSITE" id="PS50885"/>
    </source>
</evidence>
<dbReference type="InterPro" id="IPR029787">
    <property type="entry name" value="Nucleotide_cyclase"/>
</dbReference>
<dbReference type="Proteomes" id="UP000032309">
    <property type="component" value="Unassembled WGS sequence"/>
</dbReference>
<dbReference type="PANTHER" id="PTHR44757">
    <property type="entry name" value="DIGUANYLATE CYCLASE DGCP"/>
    <property type="match status" value="1"/>
</dbReference>
<dbReference type="Pfam" id="PF00990">
    <property type="entry name" value="GGDEF"/>
    <property type="match status" value="1"/>
</dbReference>
<evidence type="ECO:0000256" key="4">
    <source>
        <dbReference type="ARBA" id="ARBA00022989"/>
    </source>
</evidence>
<comment type="subcellular location">
    <subcellularLocation>
        <location evidence="1">Cell membrane</location>
        <topology evidence="1">Multi-pass membrane protein</topology>
    </subcellularLocation>
</comment>
<dbReference type="SUPFAM" id="SSF158472">
    <property type="entry name" value="HAMP domain-like"/>
    <property type="match status" value="1"/>
</dbReference>
<accession>A0ABQ0JZ15</accession>
<evidence type="ECO:0000256" key="2">
    <source>
        <dbReference type="ARBA" id="ARBA00022475"/>
    </source>
</evidence>
<dbReference type="NCBIfam" id="TIGR00254">
    <property type="entry name" value="GGDEF"/>
    <property type="match status" value="1"/>
</dbReference>
<feature type="domain" description="PAC" evidence="8">
    <location>
        <begin position="577"/>
        <end position="630"/>
    </location>
</feature>
<evidence type="ECO:0000256" key="1">
    <source>
        <dbReference type="ARBA" id="ARBA00004651"/>
    </source>
</evidence>
<dbReference type="InterPro" id="IPR001633">
    <property type="entry name" value="EAL_dom"/>
</dbReference>
<dbReference type="SMART" id="SM00086">
    <property type="entry name" value="PAC"/>
    <property type="match status" value="2"/>
</dbReference>
<dbReference type="CDD" id="cd01948">
    <property type="entry name" value="EAL"/>
    <property type="match status" value="1"/>
</dbReference>
<sequence length="1064" mass="119278">MAALLAKEFAQPIFELDIHEMKYLAKLVTEGDGFRYIYVQDEKGRVLVDTTEGSQLLGEVLNDTLTRKALAVNRILMQKQADIVDVAAPVMVGTRHLGIVRIGFSTERIREVTGIATQKIGDSINQAFAIIVRDIFLFLPAVFVPTATLGYIFIRSLISPIKNLTAGTERITRGDLTCRVEIKSKDELGQLAASFNKMTENLHETTVSKNYVDNIIRSIADTLIVVTPEATIKMVNQATCNLLDYQENELIGKPISLILAEEQHVKTILFDALSERGFICNVETVYVANGGRKIPMLLSGAAMNGDNTTQGIVVVGSDLTERKRIEKEIRNRAIQQEVVSKIGQRALAGIDLTTLLDEIVAMVAQTFSVEYSKILELLPDGKALLLRAGIGWKEGLVGQATVNAGYNSQAGYTILSGEPVIVGDLNLETRFNGPDMIFDHGVISGMSVIIQGKDRPFGVLGVHTTRQRTFTIDDVHFLQAIANVLAHAIERNQFIEKLGEKEERLELALWGTDLGLWDWNIQTGKVFYDKRLAEMLDYTLEEIELHGDSWEKLIHPDDMPGMTKILNDHLNGKIECYEANYRILNKSGEWLWILDRGKVVERDRYGKPLRVVGTHRNITTQKRAEARILYMANHDILTDLPNRALFLDRLEQELAHAHRNNRILAVIFLDLDRFKIINDTHGHAVGDLLLKAVAERLRGCIREGDTVSRMGGDEFTLIITDIVHPQDVVPIAQKIHSKVSLPFHLEGRELHITPSMGITLYPLDAKDADSLIKKADTAMYHSKEQGRGNFKFYTEEMNVTILERAALENNLRKAPEKEELVVYYQPQINLVTGQVIGIEALVRWQHPHLGMISPGKFIPIAEEAGLIVPLGEWVLKTACSQIKKWHDAGFSTLRLAVNISAYQFKQQNFVDMITRVLKETSLGPHSLEIELTEGVIMQINEQIITTLYKLKAVGIQFTIDDFGTGYSSLGYLKRFPVDALKIDQSFIQDITTNPDDVAIVKAIIAIAESLKLRVIAEGVETHEQVAVLQKLCCNNIQGYVYSRPLPAPDLEHLLRKAYCMEYQK</sequence>
<evidence type="ECO:0000259" key="9">
    <source>
        <dbReference type="PROSITE" id="PS50883"/>
    </source>
</evidence>
<evidence type="ECO:0000256" key="6">
    <source>
        <dbReference type="SAM" id="Phobius"/>
    </source>
</evidence>
<dbReference type="NCBIfam" id="TIGR00229">
    <property type="entry name" value="sensory_box"/>
    <property type="match status" value="2"/>
</dbReference>
<dbReference type="PROSITE" id="PS50885">
    <property type="entry name" value="HAMP"/>
    <property type="match status" value="1"/>
</dbReference>
<dbReference type="SMART" id="SM00267">
    <property type="entry name" value="GGDEF"/>
    <property type="match status" value="1"/>
</dbReference>
<dbReference type="Pfam" id="PF08447">
    <property type="entry name" value="PAS_3"/>
    <property type="match status" value="1"/>
</dbReference>
<dbReference type="InterPro" id="IPR003018">
    <property type="entry name" value="GAF"/>
</dbReference>
<dbReference type="CDD" id="cd06225">
    <property type="entry name" value="HAMP"/>
    <property type="match status" value="1"/>
</dbReference>
<feature type="domain" description="PAS" evidence="7">
    <location>
        <begin position="208"/>
        <end position="253"/>
    </location>
</feature>
<dbReference type="InterPro" id="IPR013655">
    <property type="entry name" value="PAS_fold_3"/>
</dbReference>
<feature type="domain" description="GGDEF" evidence="11">
    <location>
        <begin position="662"/>
        <end position="795"/>
    </location>
</feature>
<comment type="caution">
    <text evidence="12">The sequence shown here is derived from an EMBL/GenBank/DDBJ whole genome shotgun (WGS) entry which is preliminary data.</text>
</comment>
<dbReference type="InterPro" id="IPR033463">
    <property type="entry name" value="sCache_3"/>
</dbReference>
<dbReference type="Gene3D" id="3.30.450.20">
    <property type="entry name" value="PAS domain"/>
    <property type="match status" value="2"/>
</dbReference>
<feature type="domain" description="EAL" evidence="9">
    <location>
        <begin position="804"/>
        <end position="1058"/>
    </location>
</feature>
<dbReference type="InterPro" id="IPR029016">
    <property type="entry name" value="GAF-like_dom_sf"/>
</dbReference>
<keyword evidence="4 6" id="KW-1133">Transmembrane helix</keyword>
<dbReference type="PROSITE" id="PS50883">
    <property type="entry name" value="EAL"/>
    <property type="match status" value="1"/>
</dbReference>
<dbReference type="PROSITE" id="PS50887">
    <property type="entry name" value="GGDEF"/>
    <property type="match status" value="1"/>
</dbReference>
<evidence type="ECO:0000259" key="8">
    <source>
        <dbReference type="PROSITE" id="PS50113"/>
    </source>
</evidence>
<dbReference type="PANTHER" id="PTHR44757:SF2">
    <property type="entry name" value="BIOFILM ARCHITECTURE MAINTENANCE PROTEIN MBAA"/>
    <property type="match status" value="1"/>
</dbReference>
<dbReference type="PROSITE" id="PS50113">
    <property type="entry name" value="PAC"/>
    <property type="match status" value="2"/>
</dbReference>
<feature type="domain" description="PAC" evidence="8">
    <location>
        <begin position="280"/>
        <end position="331"/>
    </location>
</feature>
<dbReference type="Gene3D" id="3.30.450.40">
    <property type="match status" value="1"/>
</dbReference>
<dbReference type="InterPro" id="IPR001610">
    <property type="entry name" value="PAC"/>
</dbReference>
<dbReference type="InterPro" id="IPR000160">
    <property type="entry name" value="GGDEF_dom"/>
</dbReference>
<feature type="domain" description="HAMP" evidence="10">
    <location>
        <begin position="155"/>
        <end position="207"/>
    </location>
</feature>
<protein>
    <submittedName>
        <fullName evidence="12">Diguanylate cyclase/phosphodiesterase with PAS/PAC sensor</fullName>
    </submittedName>
</protein>
<dbReference type="Pfam" id="PF17203">
    <property type="entry name" value="sCache_3_2"/>
    <property type="match status" value="1"/>
</dbReference>
<evidence type="ECO:0000256" key="5">
    <source>
        <dbReference type="ARBA" id="ARBA00023136"/>
    </source>
</evidence>
<dbReference type="Pfam" id="PF00672">
    <property type="entry name" value="HAMP"/>
    <property type="match status" value="1"/>
</dbReference>
<dbReference type="InterPro" id="IPR035965">
    <property type="entry name" value="PAS-like_dom_sf"/>
</dbReference>
<dbReference type="Gene3D" id="3.20.20.450">
    <property type="entry name" value="EAL domain"/>
    <property type="match status" value="1"/>
</dbReference>
<evidence type="ECO:0000256" key="3">
    <source>
        <dbReference type="ARBA" id="ARBA00022692"/>
    </source>
</evidence>
<dbReference type="InterPro" id="IPR000700">
    <property type="entry name" value="PAS-assoc_C"/>
</dbReference>
<dbReference type="Gene3D" id="3.30.70.270">
    <property type="match status" value="1"/>
</dbReference>
<organism evidence="12 13">
    <name type="scientific">Candidatus Brocadia sinica JPN1</name>
    <dbReference type="NCBI Taxonomy" id="1197129"/>
    <lineage>
        <taxon>Bacteria</taxon>
        <taxon>Pseudomonadati</taxon>
        <taxon>Planctomycetota</taxon>
        <taxon>Candidatus Brocadiia</taxon>
        <taxon>Candidatus Brocadiales</taxon>
        <taxon>Candidatus Brocadiaceae</taxon>
        <taxon>Candidatus Brocadia</taxon>
    </lineage>
</organism>
<evidence type="ECO:0000313" key="12">
    <source>
        <dbReference type="EMBL" id="GAN33930.1"/>
    </source>
</evidence>
<evidence type="ECO:0000259" key="11">
    <source>
        <dbReference type="PROSITE" id="PS50887"/>
    </source>
</evidence>
<keyword evidence="2" id="KW-1003">Cell membrane</keyword>
<dbReference type="InterPro" id="IPR035919">
    <property type="entry name" value="EAL_sf"/>
</dbReference>
<keyword evidence="3 6" id="KW-0812">Transmembrane</keyword>
<keyword evidence="13" id="KW-1185">Reference proteome</keyword>
<dbReference type="SUPFAM" id="SSF141868">
    <property type="entry name" value="EAL domain-like"/>
    <property type="match status" value="1"/>
</dbReference>
<dbReference type="InterPro" id="IPR000014">
    <property type="entry name" value="PAS"/>
</dbReference>
<keyword evidence="5 6" id="KW-0472">Membrane</keyword>
<reference evidence="13" key="1">
    <citation type="journal article" date="2015" name="Genome Announc.">
        <title>Draft Genome Sequence of an Anaerobic Ammonium-Oxidizing Bacterium, "Candidatus Brocadia sinica".</title>
        <authorList>
            <person name="Oshiki M."/>
            <person name="Shinyako-Hata K."/>
            <person name="Satoh H."/>
            <person name="Okabe S."/>
        </authorList>
    </citation>
    <scope>NUCLEOTIDE SEQUENCE [LARGE SCALE GENOMIC DNA]</scope>
    <source>
        <strain evidence="13">JPN1</strain>
    </source>
</reference>
<dbReference type="SMART" id="SM00065">
    <property type="entry name" value="GAF"/>
    <property type="match status" value="1"/>
</dbReference>
<dbReference type="InterPro" id="IPR052155">
    <property type="entry name" value="Biofilm_reg_signaling"/>
</dbReference>